<evidence type="ECO:0000313" key="1">
    <source>
        <dbReference type="EMBL" id="KAK0165552.1"/>
    </source>
</evidence>
<dbReference type="Proteomes" id="UP001168990">
    <property type="component" value="Unassembled WGS sequence"/>
</dbReference>
<reference evidence="1" key="1">
    <citation type="journal article" date="2023" name="bioRxiv">
        <title>Scaffold-level genome assemblies of two parasitoid biocontrol wasps reveal the parthenogenesis mechanism and an associated novel virus.</title>
        <authorList>
            <person name="Inwood S."/>
            <person name="Skelly J."/>
            <person name="Guhlin J."/>
            <person name="Harrop T."/>
            <person name="Goldson S."/>
            <person name="Dearden P."/>
        </authorList>
    </citation>
    <scope>NUCLEOTIDE SEQUENCE</scope>
    <source>
        <strain evidence="1">Irish</strain>
        <tissue evidence="1">Whole body</tissue>
    </source>
</reference>
<sequence length="117" mass="13413">MSSLQVTKIRRFIDHTASTYTEKTSVSRIRKIRYKPGSKPDLQVQVKLENTKSTNRGLCGKSLIIDKQVFREKHLRVNRSQSRKCVTSVVLSASIKQEFKDIDQHAKFSGDIQHPVT</sequence>
<comment type="caution">
    <text evidence="1">The sequence shown here is derived from an EMBL/GenBank/DDBJ whole genome shotgun (WGS) entry which is preliminary data.</text>
</comment>
<name>A0AA39KLA4_9HYME</name>
<dbReference type="AlphaFoldDB" id="A0AA39KLA4"/>
<gene>
    <name evidence="1" type="ORF">PV328_004059</name>
</gene>
<organism evidence="1 2">
    <name type="scientific">Microctonus aethiopoides</name>
    <dbReference type="NCBI Taxonomy" id="144406"/>
    <lineage>
        <taxon>Eukaryota</taxon>
        <taxon>Metazoa</taxon>
        <taxon>Ecdysozoa</taxon>
        <taxon>Arthropoda</taxon>
        <taxon>Hexapoda</taxon>
        <taxon>Insecta</taxon>
        <taxon>Pterygota</taxon>
        <taxon>Neoptera</taxon>
        <taxon>Endopterygota</taxon>
        <taxon>Hymenoptera</taxon>
        <taxon>Apocrita</taxon>
        <taxon>Ichneumonoidea</taxon>
        <taxon>Braconidae</taxon>
        <taxon>Euphorinae</taxon>
        <taxon>Microctonus</taxon>
    </lineage>
</organism>
<keyword evidence="2" id="KW-1185">Reference proteome</keyword>
<dbReference type="EMBL" id="JAQQBS010001422">
    <property type="protein sequence ID" value="KAK0165552.1"/>
    <property type="molecule type" value="Genomic_DNA"/>
</dbReference>
<proteinExistence type="predicted"/>
<accession>A0AA39KLA4</accession>
<reference evidence="1" key="2">
    <citation type="submission" date="2023-03" db="EMBL/GenBank/DDBJ databases">
        <authorList>
            <person name="Inwood S.N."/>
            <person name="Skelly J.G."/>
            <person name="Guhlin J."/>
            <person name="Harrop T.W.R."/>
            <person name="Goldson S.G."/>
            <person name="Dearden P.K."/>
        </authorList>
    </citation>
    <scope>NUCLEOTIDE SEQUENCE</scope>
    <source>
        <strain evidence="1">Irish</strain>
        <tissue evidence="1">Whole body</tissue>
    </source>
</reference>
<protein>
    <submittedName>
        <fullName evidence="1">Uncharacterized protein</fullName>
    </submittedName>
</protein>
<evidence type="ECO:0000313" key="2">
    <source>
        <dbReference type="Proteomes" id="UP001168990"/>
    </source>
</evidence>